<reference evidence="1" key="1">
    <citation type="submission" date="2022-09" db="EMBL/GenBank/DDBJ databases">
        <title>Fusarium specimens isolated from Avocado Roots.</title>
        <authorList>
            <person name="Stajich J."/>
            <person name="Roper C."/>
            <person name="Heimlech-Rivalta G."/>
        </authorList>
    </citation>
    <scope>NUCLEOTIDE SEQUENCE</scope>
    <source>
        <strain evidence="1">CF00136</strain>
    </source>
</reference>
<dbReference type="Proteomes" id="UP001152049">
    <property type="component" value="Unassembled WGS sequence"/>
</dbReference>
<dbReference type="EMBL" id="JAOQAZ010000050">
    <property type="protein sequence ID" value="KAJ4244563.1"/>
    <property type="molecule type" value="Genomic_DNA"/>
</dbReference>
<organism evidence="1 2">
    <name type="scientific">Fusarium torreyae</name>
    <dbReference type="NCBI Taxonomy" id="1237075"/>
    <lineage>
        <taxon>Eukaryota</taxon>
        <taxon>Fungi</taxon>
        <taxon>Dikarya</taxon>
        <taxon>Ascomycota</taxon>
        <taxon>Pezizomycotina</taxon>
        <taxon>Sordariomycetes</taxon>
        <taxon>Hypocreomycetidae</taxon>
        <taxon>Hypocreales</taxon>
        <taxon>Nectriaceae</taxon>
        <taxon>Fusarium</taxon>
    </lineage>
</organism>
<accession>A0A9W8RM63</accession>
<sequence>MAGLETAERLAEVSVREIKRIIKNQQQEFCYIMDDMPDRFGVAPLTMEEIDGIIALFRYSWFNRVWIIQEVSLAKKPEFFCDGFSVSFDSVGYLAGFIELSGLHGAIASKCSAYGRSLRGLSDYFLNRALKIQMVREWCQGSRSNLASELSSFDFTAGAKDDCPLGNLKGNSQSRGSVSMILLKLILWSSGFQATDPRDSIYGLGGILQHMAHEQGLTVPDRLKPNYEIATAQVLEMVAAEIMEATGDLTLLSLVKDPAQRTAEKVPSWSLDFRSVAGINHICASGFKSLTRPNASGSGSHTGTMSDGILTVQGLLLGNVAMTAESWEEATTTGLHDWIRMLLRMDHAYRYTRQSSMEAFWRTLVWDHDFAHRPAKLIDSTQVEHFVRMWMAGSLQSVERKHGKIAADKSLQAYHVLDELAAYMPDSVFPTLEQFKSLCRKLGLLPGPIEEALTYDQKAEWIESTRNKGKTYFSLMRSTLFFRRPILTDEGHLGCSCESVQIGDEVWIISGCPTPLVLRKSDTGDGCYILIGETYVHGLMNGEAVNNDTDWKTISLV</sequence>
<dbReference type="InterPro" id="IPR052895">
    <property type="entry name" value="HetReg/Transcr_Mod"/>
</dbReference>
<dbReference type="PANTHER" id="PTHR24148:SF64">
    <property type="entry name" value="HETEROKARYON INCOMPATIBILITY DOMAIN-CONTAINING PROTEIN"/>
    <property type="match status" value="1"/>
</dbReference>
<dbReference type="OrthoDB" id="4476201at2759"/>
<dbReference type="Pfam" id="PF26639">
    <property type="entry name" value="Het-6_barrel"/>
    <property type="match status" value="1"/>
</dbReference>
<evidence type="ECO:0000313" key="1">
    <source>
        <dbReference type="EMBL" id="KAJ4244563.1"/>
    </source>
</evidence>
<comment type="caution">
    <text evidence="1">The sequence shown here is derived from an EMBL/GenBank/DDBJ whole genome shotgun (WGS) entry which is preliminary data.</text>
</comment>
<evidence type="ECO:0000313" key="2">
    <source>
        <dbReference type="Proteomes" id="UP001152049"/>
    </source>
</evidence>
<dbReference type="PANTHER" id="PTHR24148">
    <property type="entry name" value="ANKYRIN REPEAT DOMAIN-CONTAINING PROTEIN 39 HOMOLOG-RELATED"/>
    <property type="match status" value="1"/>
</dbReference>
<keyword evidence="2" id="KW-1185">Reference proteome</keyword>
<gene>
    <name evidence="1" type="ORF">NW762_014418</name>
</gene>
<name>A0A9W8RM63_9HYPO</name>
<dbReference type="AlphaFoldDB" id="A0A9W8RM63"/>
<evidence type="ECO:0008006" key="3">
    <source>
        <dbReference type="Google" id="ProtNLM"/>
    </source>
</evidence>
<protein>
    <recommendedName>
        <fullName evidence="3">Heterokaryon incompatibility domain-containing protein</fullName>
    </recommendedName>
</protein>
<proteinExistence type="predicted"/>